<gene>
    <name evidence="1" type="ORF">KUF71_001204</name>
</gene>
<evidence type="ECO:0000313" key="1">
    <source>
        <dbReference type="EMBL" id="KAK3920950.1"/>
    </source>
</evidence>
<reference evidence="1" key="2">
    <citation type="journal article" date="2023" name="BMC Genomics">
        <title>Pest status, molecular evolution, and epigenetic factors derived from the genome assembly of Frankliniella fusca, a thysanopteran phytovirus vector.</title>
        <authorList>
            <person name="Catto M.A."/>
            <person name="Labadie P.E."/>
            <person name="Jacobson A.L."/>
            <person name="Kennedy G.G."/>
            <person name="Srinivasan R."/>
            <person name="Hunt B.G."/>
        </authorList>
    </citation>
    <scope>NUCLEOTIDE SEQUENCE</scope>
    <source>
        <strain evidence="1">PL_HMW_Pooled</strain>
    </source>
</reference>
<dbReference type="EMBL" id="JAHWGI010001025">
    <property type="protein sequence ID" value="KAK3920950.1"/>
    <property type="molecule type" value="Genomic_DNA"/>
</dbReference>
<reference evidence="1" key="1">
    <citation type="submission" date="2021-07" db="EMBL/GenBank/DDBJ databases">
        <authorList>
            <person name="Catto M.A."/>
            <person name="Jacobson A."/>
            <person name="Kennedy G."/>
            <person name="Labadie P."/>
            <person name="Hunt B.G."/>
            <person name="Srinivasan R."/>
        </authorList>
    </citation>
    <scope>NUCLEOTIDE SEQUENCE</scope>
    <source>
        <strain evidence="1">PL_HMW_Pooled</strain>
        <tissue evidence="1">Head</tissue>
    </source>
</reference>
<evidence type="ECO:0000313" key="2">
    <source>
        <dbReference type="Proteomes" id="UP001219518"/>
    </source>
</evidence>
<protein>
    <submittedName>
        <fullName evidence="1">Centromere-associated protein E</fullName>
    </submittedName>
</protein>
<comment type="caution">
    <text evidence="1">The sequence shown here is derived from an EMBL/GenBank/DDBJ whole genome shotgun (WGS) entry which is preliminary data.</text>
</comment>
<accession>A0AAE1HGI5</accession>
<dbReference type="Proteomes" id="UP001219518">
    <property type="component" value="Unassembled WGS sequence"/>
</dbReference>
<organism evidence="1 2">
    <name type="scientific">Frankliniella fusca</name>
    <dbReference type="NCBI Taxonomy" id="407009"/>
    <lineage>
        <taxon>Eukaryota</taxon>
        <taxon>Metazoa</taxon>
        <taxon>Ecdysozoa</taxon>
        <taxon>Arthropoda</taxon>
        <taxon>Hexapoda</taxon>
        <taxon>Insecta</taxon>
        <taxon>Pterygota</taxon>
        <taxon>Neoptera</taxon>
        <taxon>Paraneoptera</taxon>
        <taxon>Thysanoptera</taxon>
        <taxon>Terebrantia</taxon>
        <taxon>Thripoidea</taxon>
        <taxon>Thripidae</taxon>
        <taxon>Frankliniella</taxon>
    </lineage>
</organism>
<name>A0AAE1HGI5_9NEOP</name>
<keyword evidence="2" id="KW-1185">Reference proteome</keyword>
<proteinExistence type="predicted"/>
<sequence>MKSQRPVLQLLSANKPLESPSKRVKYLDWSKCILCQETKSQEEVIDPSKGKNGNNDQGYISLASSLEQFEKLKFVPLNVDVALLRGDGTLIKRFQENHAVYHKSCYLCFSKSKLDRAQKKKNLASSDQENVSPSTPVTTRGRCSAISPYQEETCIFCDLPASRMQPLSAVMTESSETIIKEAAASLQDDKILLLSATKKLVGSAKYHNKCRSAFINRVRPKCVDHEINDMNEQIHGIVLSGLVSYLHEIRAESETPPCWKMAELGRLYAAKLADMGVNYEVHSTRLRERLLLECPDLESSGTTGQDILIAFKKDIDFTLRESARRNFDEEGYILSRAADIVRRDIFLQSNASEVGAARSVPVSLKSLVQMICHGNGLTDQQNSTAVSSIADLLAFHAVKRTKAGKSHKHFKWQETPTPVHVATKIYGDTRKKKLIDVFCDLGLSISYDRLQAILDEKAQKTALQFLHEGVVAPADLKMKSFMFPFPESPGEDRCLVASSDAELKKKAARFELPADYTTTGKLRFLDPKQGFPPYLPLTTTNEPATSSFDLEKSWLENCLDSETCKTWPDFHSGEDVRRPQSEDFKTRVSVLPVFHEQAHSMDMMAHSMSVVAAATRHLNPEQTPVIVVDQPLYALCKSFQWQDTDLTEKNIFVMLGGMHIELVSLRVAGQWLDGSGWTSALVEAGVTTQGRADATIKASHLTRSRYAHQVTAAALYKLQRAAYEEYSGDDPLSFEEWCQETRLKSIQFRFWDIALALELCVLVFVRAIRTADFGLYKAALKMLVPWMFALDHVNYARWLPVHIRDLVNLEHTHPALYQHFQDGRFVARLTEKKFSAIALDQAHEQQNARLKGDGGMIGLTENPVALRKWMLGTPALAKMNEDFECTYRGPKPSDDRHHLSTNAATETFRRDVSSLYAVMAQMGNPFLDNSNELYNIDSKTVASSRVVETVKNIEEVGISQYITFAEQRFQPTSGITVHDKIKMNNMALFSSSTRQEAPSKAKGQLKSLKENCTLFGHLYVTASNNTTTHDLDDFFAHENQEFPPSISLFGSFRSTNKADICRLLMSGIEVDVGGRGPQVDAKILDGAAIIQMLRPGVSVSIEEYIQSVFLKFIKSEACTVSRLDVVWDTYLADSLKSMTREKRGKGLRVRVTLNTKLPKGWDSFLRDSDNKTELFQLISEAVRALHIDGKTICATQGQGVYYSPPRSDASMLSPCNHEEADTRVFLHAVDAARDGCRKIMIRTSDSDLVVIGVSGFHRLADVEELWIHLKAGKNNNFIPIHQLVSSLGPAKSMAMIGFHAFTGCDTVSSFHNHGKSKAMLALEAYPVCLDAFVALSNGNLEEAFPVLQNFVIKLYSPSRMYENLVACRRALFTKYSRQIDDLPPTIDSLLQHTRRAALQAQIWRQAFQTKQILPLATDWGWTQENGKWVPVWRTIPVAAESCNAFVRCKCKLACSGNCSCRKKGIKCHELCSCKCA</sequence>
<dbReference type="PANTHER" id="PTHR47018">
    <property type="entry name" value="CXC DOMAIN-CONTAINING PROTEIN-RELATED"/>
    <property type="match status" value="1"/>
</dbReference>